<dbReference type="HOGENOM" id="CLU_1940097_0_0_1"/>
<name>R7UDR1_CAPTE</name>
<gene>
    <name evidence="1" type="ORF">CAPTEDRAFT_188450</name>
</gene>
<reference evidence="1 3" key="2">
    <citation type="journal article" date="2013" name="Nature">
        <title>Insights into bilaterian evolution from three spiralian genomes.</title>
        <authorList>
            <person name="Simakov O."/>
            <person name="Marletaz F."/>
            <person name="Cho S.J."/>
            <person name="Edsinger-Gonzales E."/>
            <person name="Havlak P."/>
            <person name="Hellsten U."/>
            <person name="Kuo D.H."/>
            <person name="Larsson T."/>
            <person name="Lv J."/>
            <person name="Arendt D."/>
            <person name="Savage R."/>
            <person name="Osoegawa K."/>
            <person name="de Jong P."/>
            <person name="Grimwood J."/>
            <person name="Chapman J.A."/>
            <person name="Shapiro H."/>
            <person name="Aerts A."/>
            <person name="Otillar R.P."/>
            <person name="Terry A.Y."/>
            <person name="Boore J.L."/>
            <person name="Grigoriev I.V."/>
            <person name="Lindberg D.R."/>
            <person name="Seaver E.C."/>
            <person name="Weisblat D.A."/>
            <person name="Putnam N.H."/>
            <person name="Rokhsar D.S."/>
        </authorList>
    </citation>
    <scope>NUCLEOTIDE SEQUENCE</scope>
    <source>
        <strain evidence="1 3">I ESC-2004</strain>
    </source>
</reference>
<dbReference type="PANTHER" id="PTHR20648">
    <property type="entry name" value="ELONGIN-C"/>
    <property type="match status" value="1"/>
</dbReference>
<dbReference type="OrthoDB" id="249087at2759"/>
<proteinExistence type="predicted"/>
<organism evidence="1">
    <name type="scientific">Capitella teleta</name>
    <name type="common">Polychaete worm</name>
    <dbReference type="NCBI Taxonomy" id="283909"/>
    <lineage>
        <taxon>Eukaryota</taxon>
        <taxon>Metazoa</taxon>
        <taxon>Spiralia</taxon>
        <taxon>Lophotrochozoa</taxon>
        <taxon>Annelida</taxon>
        <taxon>Polychaeta</taxon>
        <taxon>Sedentaria</taxon>
        <taxon>Scolecida</taxon>
        <taxon>Capitellidae</taxon>
        <taxon>Capitella</taxon>
    </lineage>
</organism>
<evidence type="ECO:0008006" key="4">
    <source>
        <dbReference type="Google" id="ProtNLM"/>
    </source>
</evidence>
<dbReference type="AlphaFoldDB" id="R7UDR1"/>
<dbReference type="EnsemblMetazoa" id="CapteT188450">
    <property type="protein sequence ID" value="CapteP188450"/>
    <property type="gene ID" value="CapteG188450"/>
</dbReference>
<evidence type="ECO:0000313" key="1">
    <source>
        <dbReference type="EMBL" id="ELU04246.1"/>
    </source>
</evidence>
<dbReference type="Proteomes" id="UP000014760">
    <property type="component" value="Unassembled WGS sequence"/>
</dbReference>
<dbReference type="InterPro" id="IPR011333">
    <property type="entry name" value="SKP1/BTB/POZ_sf"/>
</dbReference>
<dbReference type="Gene3D" id="3.30.710.10">
    <property type="entry name" value="Potassium Channel Kv1.1, Chain A"/>
    <property type="match status" value="1"/>
</dbReference>
<protein>
    <recommendedName>
        <fullName evidence="4">SKP1 component POZ domain-containing protein</fullName>
    </recommendedName>
</protein>
<sequence length="130" mass="14426">MDRRIFLRHILECNRLLTNIHATCEPEELVLILLINKYLLYNVTMSGSEISPPVCCFCGGCEGPASPNVKLISSDGLEFTVKRAHAIASNTIEATLSKAGRFNNEVALKIASWELETLIKNNFLAAIDYI</sequence>
<keyword evidence="3" id="KW-1185">Reference proteome</keyword>
<dbReference type="SUPFAM" id="SSF54695">
    <property type="entry name" value="POZ domain"/>
    <property type="match status" value="1"/>
</dbReference>
<evidence type="ECO:0000313" key="2">
    <source>
        <dbReference type="EnsemblMetazoa" id="CapteP188450"/>
    </source>
</evidence>
<dbReference type="EMBL" id="AMQN01008243">
    <property type="status" value="NOT_ANNOTATED_CDS"/>
    <property type="molecule type" value="Genomic_DNA"/>
</dbReference>
<dbReference type="EMBL" id="KB302535">
    <property type="protein sequence ID" value="ELU04246.1"/>
    <property type="molecule type" value="Genomic_DNA"/>
</dbReference>
<dbReference type="STRING" id="283909.R7UDR1"/>
<evidence type="ECO:0000313" key="3">
    <source>
        <dbReference type="Proteomes" id="UP000014760"/>
    </source>
</evidence>
<reference evidence="2" key="3">
    <citation type="submission" date="2015-06" db="UniProtKB">
        <authorList>
            <consortium name="EnsemblMetazoa"/>
        </authorList>
    </citation>
    <scope>IDENTIFICATION</scope>
</reference>
<reference evidence="3" key="1">
    <citation type="submission" date="2012-12" db="EMBL/GenBank/DDBJ databases">
        <authorList>
            <person name="Hellsten U."/>
            <person name="Grimwood J."/>
            <person name="Chapman J.A."/>
            <person name="Shapiro H."/>
            <person name="Aerts A."/>
            <person name="Otillar R.P."/>
            <person name="Terry A.Y."/>
            <person name="Boore J.L."/>
            <person name="Simakov O."/>
            <person name="Marletaz F."/>
            <person name="Cho S.-J."/>
            <person name="Edsinger-Gonzales E."/>
            <person name="Havlak P."/>
            <person name="Kuo D.-H."/>
            <person name="Larsson T."/>
            <person name="Lv J."/>
            <person name="Arendt D."/>
            <person name="Savage R."/>
            <person name="Osoegawa K."/>
            <person name="de Jong P."/>
            <person name="Lindberg D.R."/>
            <person name="Seaver E.C."/>
            <person name="Weisblat D.A."/>
            <person name="Putnam N.H."/>
            <person name="Grigoriev I.V."/>
            <person name="Rokhsar D.S."/>
        </authorList>
    </citation>
    <scope>NUCLEOTIDE SEQUENCE</scope>
    <source>
        <strain evidence="3">I ESC-2004</strain>
    </source>
</reference>
<accession>R7UDR1</accession>
<dbReference type="InterPro" id="IPR039948">
    <property type="entry name" value="ELC1"/>
</dbReference>